<dbReference type="PANTHER" id="PTHR43549:SF3">
    <property type="entry name" value="MULTIDRUG RESISTANCE PROTEIN YPNP-RELATED"/>
    <property type="match status" value="1"/>
</dbReference>
<keyword evidence="4 7" id="KW-0812">Transmembrane</keyword>
<dbReference type="InterPro" id="IPR002528">
    <property type="entry name" value="MATE_fam"/>
</dbReference>
<feature type="transmembrane region" description="Helical" evidence="7">
    <location>
        <begin position="132"/>
        <end position="154"/>
    </location>
</feature>
<feature type="transmembrane region" description="Helical" evidence="7">
    <location>
        <begin position="276"/>
        <end position="297"/>
    </location>
</feature>
<proteinExistence type="predicted"/>
<dbReference type="GO" id="GO:0042910">
    <property type="term" value="F:xenobiotic transmembrane transporter activity"/>
    <property type="evidence" value="ECO:0007669"/>
    <property type="project" value="InterPro"/>
</dbReference>
<feature type="transmembrane region" description="Helical" evidence="7">
    <location>
        <begin position="88"/>
        <end position="112"/>
    </location>
</feature>
<dbReference type="GO" id="GO:0005886">
    <property type="term" value="C:plasma membrane"/>
    <property type="evidence" value="ECO:0007669"/>
    <property type="project" value="UniProtKB-SubCell"/>
</dbReference>
<evidence type="ECO:0000313" key="8">
    <source>
        <dbReference type="EMBL" id="MST55230.1"/>
    </source>
</evidence>
<organism evidence="8 9">
    <name type="scientific">Pyramidobacter porci</name>
    <dbReference type="NCBI Taxonomy" id="2605789"/>
    <lineage>
        <taxon>Bacteria</taxon>
        <taxon>Thermotogati</taxon>
        <taxon>Synergistota</taxon>
        <taxon>Synergistia</taxon>
        <taxon>Synergistales</taxon>
        <taxon>Dethiosulfovibrionaceae</taxon>
        <taxon>Pyramidobacter</taxon>
    </lineage>
</organism>
<keyword evidence="3" id="KW-1003">Cell membrane</keyword>
<dbReference type="AlphaFoldDB" id="A0A6L5YAB4"/>
<comment type="subcellular location">
    <subcellularLocation>
        <location evidence="1">Cell membrane</location>
        <topology evidence="1">Multi-pass membrane protein</topology>
    </subcellularLocation>
</comment>
<reference evidence="8 9" key="1">
    <citation type="submission" date="2019-08" db="EMBL/GenBank/DDBJ databases">
        <title>In-depth cultivation of the pig gut microbiome towards novel bacterial diversity and tailored functional studies.</title>
        <authorList>
            <person name="Wylensek D."/>
            <person name="Hitch T.C.A."/>
            <person name="Clavel T."/>
        </authorList>
    </citation>
    <scope>NUCLEOTIDE SEQUENCE [LARGE SCALE GENOMIC DNA]</scope>
    <source>
        <strain evidence="8 9">SM-530-WT-4B</strain>
    </source>
</reference>
<feature type="transmembrane region" description="Helical" evidence="7">
    <location>
        <begin position="228"/>
        <end position="249"/>
    </location>
</feature>
<evidence type="ECO:0000256" key="7">
    <source>
        <dbReference type="SAM" id="Phobius"/>
    </source>
</evidence>
<feature type="transmembrane region" description="Helical" evidence="7">
    <location>
        <begin position="188"/>
        <end position="208"/>
    </location>
</feature>
<dbReference type="NCBIfam" id="TIGR00797">
    <property type="entry name" value="matE"/>
    <property type="match status" value="1"/>
</dbReference>
<keyword evidence="5 7" id="KW-1133">Transmembrane helix</keyword>
<dbReference type="InterPro" id="IPR048279">
    <property type="entry name" value="MdtK-like"/>
</dbReference>
<evidence type="ECO:0000256" key="1">
    <source>
        <dbReference type="ARBA" id="ARBA00004651"/>
    </source>
</evidence>
<protein>
    <submittedName>
        <fullName evidence="8">MATE family efflux transporter</fullName>
    </submittedName>
</protein>
<feature type="transmembrane region" description="Helical" evidence="7">
    <location>
        <begin position="385"/>
        <end position="403"/>
    </location>
</feature>
<dbReference type="PIRSF" id="PIRSF006603">
    <property type="entry name" value="DinF"/>
    <property type="match status" value="1"/>
</dbReference>
<evidence type="ECO:0000313" key="9">
    <source>
        <dbReference type="Proteomes" id="UP000473699"/>
    </source>
</evidence>
<evidence type="ECO:0000256" key="5">
    <source>
        <dbReference type="ARBA" id="ARBA00022989"/>
    </source>
</evidence>
<keyword evidence="6 7" id="KW-0472">Membrane</keyword>
<dbReference type="InterPro" id="IPR052031">
    <property type="entry name" value="Membrane_Transporter-Flippase"/>
</dbReference>
<evidence type="ECO:0000256" key="2">
    <source>
        <dbReference type="ARBA" id="ARBA00022448"/>
    </source>
</evidence>
<keyword evidence="2" id="KW-0813">Transport</keyword>
<feature type="transmembrane region" description="Helical" evidence="7">
    <location>
        <begin position="409"/>
        <end position="431"/>
    </location>
</feature>
<feature type="transmembrane region" description="Helical" evidence="7">
    <location>
        <begin position="309"/>
        <end position="330"/>
    </location>
</feature>
<name>A0A6L5YAB4_9BACT</name>
<keyword evidence="9" id="KW-1185">Reference proteome</keyword>
<evidence type="ECO:0000256" key="4">
    <source>
        <dbReference type="ARBA" id="ARBA00022692"/>
    </source>
</evidence>
<sequence length="450" mass="48094">MTRGVIWKNLLIFFLPILAGNFFQQFYTTADAVIVGQFVGKNGLAAVDSVYSLLKLPVNFFVGLSGGAAIIVSQLFGAGKRRELLDAVHTVVAFGLAGGAVLSVLGVATAPVCLRWLDVPEDIFPSALSYVRIYYAGFVFSMLYNIGAGVLRAVGNSQTPFCVLVVSGGVNVVLDLLFVGLFRWGVSGAALATAAAQMLSALLALNALNEKNGVEGFSVRRARFHRPALRAIVCLGLPVGLQSSLYPVANMMIQGAVNRTGTNNIAAWALCGKLDFMIWLAADSLAAAISTFVAQNYGAGQFARSRRGVLVGTGMTASLVAALGAALYLWNEPLGRLFVNPSDHDVIPIMAQLMRFLSPLYFVYVFGEAFSAAIRGAGETLRPMLLTLIATCTSRVLWILFVVPRSRGLITIVASYPVSWALTAVSFAVYYRIFAGKRLMNPAEEATGSY</sequence>
<accession>A0A6L5YAB4</accession>
<dbReference type="EMBL" id="VUNH01000003">
    <property type="protein sequence ID" value="MST55230.1"/>
    <property type="molecule type" value="Genomic_DNA"/>
</dbReference>
<dbReference type="PANTHER" id="PTHR43549">
    <property type="entry name" value="MULTIDRUG RESISTANCE PROTEIN YPNP-RELATED"/>
    <property type="match status" value="1"/>
</dbReference>
<comment type="caution">
    <text evidence="8">The sequence shown here is derived from an EMBL/GenBank/DDBJ whole genome shotgun (WGS) entry which is preliminary data.</text>
</comment>
<evidence type="ECO:0000256" key="3">
    <source>
        <dbReference type="ARBA" id="ARBA00022475"/>
    </source>
</evidence>
<dbReference type="CDD" id="cd13138">
    <property type="entry name" value="MATE_yoeA_like"/>
    <property type="match status" value="1"/>
</dbReference>
<gene>
    <name evidence="8" type="ORF">FYJ74_04140</name>
</gene>
<feature type="transmembrane region" description="Helical" evidence="7">
    <location>
        <begin position="350"/>
        <end position="373"/>
    </location>
</feature>
<feature type="transmembrane region" description="Helical" evidence="7">
    <location>
        <begin position="56"/>
        <end position="76"/>
    </location>
</feature>
<dbReference type="Proteomes" id="UP000473699">
    <property type="component" value="Unassembled WGS sequence"/>
</dbReference>
<dbReference type="GO" id="GO:0015297">
    <property type="term" value="F:antiporter activity"/>
    <property type="evidence" value="ECO:0007669"/>
    <property type="project" value="InterPro"/>
</dbReference>
<feature type="transmembrane region" description="Helical" evidence="7">
    <location>
        <begin position="161"/>
        <end position="182"/>
    </location>
</feature>
<evidence type="ECO:0000256" key="6">
    <source>
        <dbReference type="ARBA" id="ARBA00023136"/>
    </source>
</evidence>
<dbReference type="Pfam" id="PF01554">
    <property type="entry name" value="MatE"/>
    <property type="match status" value="2"/>
</dbReference>